<accession>A0A7S2QYH3</accession>
<protein>
    <submittedName>
        <fullName evidence="1">Uncharacterized protein</fullName>
    </submittedName>
</protein>
<dbReference type="AlphaFoldDB" id="A0A7S2QYH3"/>
<proteinExistence type="predicted"/>
<reference evidence="1" key="1">
    <citation type="submission" date="2021-01" db="EMBL/GenBank/DDBJ databases">
        <authorList>
            <person name="Corre E."/>
            <person name="Pelletier E."/>
            <person name="Niang G."/>
            <person name="Scheremetjew M."/>
            <person name="Finn R."/>
            <person name="Kale V."/>
            <person name="Holt S."/>
            <person name="Cochrane G."/>
            <person name="Meng A."/>
            <person name="Brown T."/>
            <person name="Cohen L."/>
        </authorList>
    </citation>
    <scope>NUCLEOTIDE SEQUENCE</scope>
    <source>
        <strain evidence="1">Clade-D-RCC2596</strain>
    </source>
</reference>
<name>A0A7S2QYH3_9CHLO</name>
<dbReference type="EMBL" id="HBHH01002990">
    <property type="protein sequence ID" value="CAD9655452.1"/>
    <property type="molecule type" value="Transcribed_RNA"/>
</dbReference>
<evidence type="ECO:0000313" key="1">
    <source>
        <dbReference type="EMBL" id="CAD9655452.1"/>
    </source>
</evidence>
<sequence>MNCLRADCVDENTTPFSIKPSFVASISPSQAGTLQEAALRVLATLAYVGWSGWKRAAYDSHALDVLAAVAVEEYVSALPLAYGTAVNSSTNAAVSHATMLVFALLNDDYAAQFARLGKRAKSQRVVARLAHLSSAVGGTREARLGDWLTRILLRLRD</sequence>
<gene>
    <name evidence="1" type="ORF">OMED0932_LOCUS1190</name>
</gene>
<organism evidence="1">
    <name type="scientific">Ostreococcus mediterraneus</name>
    <dbReference type="NCBI Taxonomy" id="1486918"/>
    <lineage>
        <taxon>Eukaryota</taxon>
        <taxon>Viridiplantae</taxon>
        <taxon>Chlorophyta</taxon>
        <taxon>Mamiellophyceae</taxon>
        <taxon>Mamiellales</taxon>
        <taxon>Bathycoccaceae</taxon>
        <taxon>Ostreococcus</taxon>
    </lineage>
</organism>